<organism evidence="1">
    <name type="scientific">Tanacetum cinerariifolium</name>
    <name type="common">Dalmatian daisy</name>
    <name type="synonym">Chrysanthemum cinerariifolium</name>
    <dbReference type="NCBI Taxonomy" id="118510"/>
    <lineage>
        <taxon>Eukaryota</taxon>
        <taxon>Viridiplantae</taxon>
        <taxon>Streptophyta</taxon>
        <taxon>Embryophyta</taxon>
        <taxon>Tracheophyta</taxon>
        <taxon>Spermatophyta</taxon>
        <taxon>Magnoliopsida</taxon>
        <taxon>eudicotyledons</taxon>
        <taxon>Gunneridae</taxon>
        <taxon>Pentapetalae</taxon>
        <taxon>asterids</taxon>
        <taxon>campanulids</taxon>
        <taxon>Asterales</taxon>
        <taxon>Asteraceae</taxon>
        <taxon>Asteroideae</taxon>
        <taxon>Anthemideae</taxon>
        <taxon>Anthemidinae</taxon>
        <taxon>Tanacetum</taxon>
    </lineage>
</organism>
<dbReference type="AlphaFoldDB" id="A0A699QSR2"/>
<evidence type="ECO:0000313" key="1">
    <source>
        <dbReference type="EMBL" id="GFC76151.1"/>
    </source>
</evidence>
<name>A0A699QSR2_TANCI</name>
<accession>A0A699QSR2</accession>
<reference evidence="1" key="1">
    <citation type="journal article" date="2019" name="Sci. Rep.">
        <title>Draft genome of Tanacetum cinerariifolium, the natural source of mosquito coil.</title>
        <authorList>
            <person name="Yamashiro T."/>
            <person name="Shiraishi A."/>
            <person name="Satake H."/>
            <person name="Nakayama K."/>
        </authorList>
    </citation>
    <scope>NUCLEOTIDE SEQUENCE</scope>
</reference>
<protein>
    <submittedName>
        <fullName evidence="1">Uncharacterized protein</fullName>
    </submittedName>
</protein>
<comment type="caution">
    <text evidence="1">The sequence shown here is derived from an EMBL/GenBank/DDBJ whole genome shotgun (WGS) entry which is preliminary data.</text>
</comment>
<dbReference type="EMBL" id="BKCJ011054965">
    <property type="protein sequence ID" value="GFC76151.1"/>
    <property type="molecule type" value="Genomic_DNA"/>
</dbReference>
<proteinExistence type="predicted"/>
<sequence length="73" mass="7821">GTRNQDSRNKEPIRRTTLVKATTLNALVSQCDGLGFDGSDQVEEGLTNFALMAYSSTSSSSSKTSEPTKYSIA</sequence>
<gene>
    <name evidence="1" type="ORF">Tci_848121</name>
</gene>
<feature type="non-terminal residue" evidence="1">
    <location>
        <position position="1"/>
    </location>
</feature>